<protein>
    <recommendedName>
        <fullName evidence="1">Mitochondrial import inner membrane translocase subunit TIM50</fullName>
    </recommendedName>
</protein>
<dbReference type="AlphaFoldDB" id="I3EDB5"/>
<reference evidence="3" key="1">
    <citation type="submission" date="2011-01" db="EMBL/GenBank/DDBJ databases">
        <title>The Genome Sequence of Nematocida parisii strain ERTm3.</title>
        <authorList>
            <consortium name="The Broad Institute Genome Sequencing Platform"/>
            <consortium name="The Broad Institute Genome Sequencing Center for Infectious Disease"/>
            <person name="Cuomo C."/>
            <person name="Troemel E."/>
            <person name="Young S.K."/>
            <person name="Zeng Q."/>
            <person name="Gargeya S."/>
            <person name="Fitzgerald M."/>
            <person name="Haas B."/>
            <person name="Abouelleil A."/>
            <person name="Alvarado L."/>
            <person name="Arachchi H.M."/>
            <person name="Berlin A."/>
            <person name="Chapman S.B."/>
            <person name="Gearin G."/>
            <person name="Goldberg J."/>
            <person name="Griggs A."/>
            <person name="Gujja S."/>
            <person name="Hansen M."/>
            <person name="Heiman D."/>
            <person name="Howarth C."/>
            <person name="Larimer J."/>
            <person name="Lui A."/>
            <person name="MacDonald P.J.P."/>
            <person name="McCowen C."/>
            <person name="Montmayeur A."/>
            <person name="Murphy C."/>
            <person name="Neiman D."/>
            <person name="Pearson M."/>
            <person name="Priest M."/>
            <person name="Roberts A."/>
            <person name="Saif S."/>
            <person name="Shea T."/>
            <person name="Sisk P."/>
            <person name="Stolte C."/>
            <person name="Sykes S."/>
            <person name="Wortman J."/>
            <person name="Nusbaum C."/>
            <person name="Birren B."/>
        </authorList>
    </citation>
    <scope>NUCLEOTIDE SEQUENCE</scope>
    <source>
        <strain evidence="3">ERTm3</strain>
    </source>
</reference>
<evidence type="ECO:0000313" key="3">
    <source>
        <dbReference type="EMBL" id="EIJ87212.1"/>
    </source>
</evidence>
<dbReference type="InterPro" id="IPR004274">
    <property type="entry name" value="FCP1_dom"/>
</dbReference>
<comment type="subcellular location">
    <subcellularLocation>
        <location evidence="1">Mitochondrion inner membrane</location>
        <topology evidence="1">Single-pass membrane protein</topology>
    </subcellularLocation>
</comment>
<dbReference type="FunCoup" id="I3EDB5">
    <property type="interactions" value="31"/>
</dbReference>
<dbReference type="STRING" id="935791.I3EDB5"/>
<organism evidence="3 4">
    <name type="scientific">Nematocida parisii (strain ERTm3)</name>
    <name type="common">Nematode killer fungus</name>
    <dbReference type="NCBI Taxonomy" id="935791"/>
    <lineage>
        <taxon>Eukaryota</taxon>
        <taxon>Fungi</taxon>
        <taxon>Fungi incertae sedis</taxon>
        <taxon>Microsporidia</taxon>
        <taxon>Nematocida</taxon>
    </lineage>
</organism>
<keyword evidence="1" id="KW-0653">Protein transport</keyword>
<evidence type="ECO:0000313" key="4">
    <source>
        <dbReference type="Proteomes" id="UP000002872"/>
    </source>
</evidence>
<dbReference type="PANTHER" id="PTHR12210">
    <property type="entry name" value="DULLARD PROTEIN PHOSPHATASE"/>
    <property type="match status" value="1"/>
</dbReference>
<dbReference type="Gene3D" id="3.40.50.1000">
    <property type="entry name" value="HAD superfamily/HAD-like"/>
    <property type="match status" value="1"/>
</dbReference>
<dbReference type="PROSITE" id="PS50969">
    <property type="entry name" value="FCP1"/>
    <property type="match status" value="1"/>
</dbReference>
<dbReference type="OMA" id="SHKGNYV"/>
<dbReference type="InParanoid" id="I3EDB5"/>
<dbReference type="Proteomes" id="UP000002872">
    <property type="component" value="Unassembled WGS sequence"/>
</dbReference>
<name>I3EDB5_NEMP3</name>
<dbReference type="InterPro" id="IPR036412">
    <property type="entry name" value="HAD-like_sf"/>
</dbReference>
<sequence length="235" mass="27223">MFMNFIFKLKNLKNMKAKSSKQHNSDEPIMEKSTQWDALVSVPCVRRYIKSLSIWSFLNNYEINLSKKKYLVLGLEGVILCSSITPPKNRVDHIVQYKINNSVCSHFVVFRPMLENFLQMVSEWYTIILYTTKEKEFADGVADYLERGGPIFEKRLYRNDCDYAEGQLLLDLDKVSTDLSCVVVLDYRFGPHTNTLPIERFIGGMKDRNLLSSALILDSLRFCSDVRSILELAHL</sequence>
<keyword evidence="4" id="KW-1185">Reference proteome</keyword>
<dbReference type="HOGENOM" id="CLU_1180514_0_0_1"/>
<dbReference type="EMBL" id="GL870884">
    <property type="protein sequence ID" value="EIJ87212.1"/>
    <property type="molecule type" value="Genomic_DNA"/>
</dbReference>
<dbReference type="SUPFAM" id="SSF56784">
    <property type="entry name" value="HAD-like"/>
    <property type="match status" value="1"/>
</dbReference>
<keyword evidence="1" id="KW-0813">Transport</keyword>
<feature type="domain" description="FCP1 homology" evidence="2">
    <location>
        <begin position="64"/>
        <end position="220"/>
    </location>
</feature>
<accession>I3EDB5</accession>
<comment type="similarity">
    <text evidence="1">Belongs to the TIM50 family.</text>
</comment>
<dbReference type="InterPro" id="IPR023214">
    <property type="entry name" value="HAD_sf"/>
</dbReference>
<dbReference type="InterPro" id="IPR050365">
    <property type="entry name" value="TIM50"/>
</dbReference>
<dbReference type="GO" id="GO:0015031">
    <property type="term" value="P:protein transport"/>
    <property type="evidence" value="ECO:0007669"/>
    <property type="project" value="UniProtKB-KW"/>
</dbReference>
<proteinExistence type="inferred from homology"/>
<keyword evidence="1" id="KW-0496">Mitochondrion</keyword>
<keyword evidence="1" id="KW-0811">Translocation</keyword>
<comment type="subunit">
    <text evidence="1">Component of the TIM23 complex.</text>
</comment>
<keyword evidence="1" id="KW-0809">Transit peptide</keyword>
<dbReference type="CDD" id="cd07521">
    <property type="entry name" value="HAD_FCP1-like"/>
    <property type="match status" value="1"/>
</dbReference>
<dbReference type="OrthoDB" id="277011at2759"/>
<gene>
    <name evidence="3" type="ORF">NEQG_02547</name>
</gene>
<dbReference type="Pfam" id="PF03031">
    <property type="entry name" value="NIF"/>
    <property type="match status" value="1"/>
</dbReference>
<evidence type="ECO:0000259" key="2">
    <source>
        <dbReference type="PROSITE" id="PS50969"/>
    </source>
</evidence>
<dbReference type="SMART" id="SM00577">
    <property type="entry name" value="CPDc"/>
    <property type="match status" value="1"/>
</dbReference>
<comment type="function">
    <text evidence="1">Essential component of the TIM23 complex, a complex that mediates the translocation of transit peptide-containing proteins across the mitochondrial inner membrane.</text>
</comment>
<dbReference type="VEuPathDB" id="MicrosporidiaDB:NEQG_02547"/>
<dbReference type="GO" id="GO:0005744">
    <property type="term" value="C:TIM23 mitochondrial import inner membrane translocase complex"/>
    <property type="evidence" value="ECO:0007669"/>
    <property type="project" value="UniProtKB-UniRule"/>
</dbReference>
<evidence type="ECO:0000256" key="1">
    <source>
        <dbReference type="RuleBase" id="RU365079"/>
    </source>
</evidence>